<keyword evidence="14" id="KW-1185">Reference proteome</keyword>
<proteinExistence type="inferred from homology"/>
<dbReference type="InterPro" id="IPR023997">
    <property type="entry name" value="TonB-dep_OMP_SusC/RagA_CS"/>
</dbReference>
<keyword evidence="4 8" id="KW-0812">Transmembrane</keyword>
<evidence type="ECO:0000313" key="13">
    <source>
        <dbReference type="EMBL" id="KKB59251.1"/>
    </source>
</evidence>
<dbReference type="Pfam" id="PF07715">
    <property type="entry name" value="Plug"/>
    <property type="match status" value="1"/>
</dbReference>
<dbReference type="STRING" id="1203610.HMPREF1536_00791"/>
<dbReference type="GO" id="GO:0009279">
    <property type="term" value="C:cell outer membrane"/>
    <property type="evidence" value="ECO:0007669"/>
    <property type="project" value="UniProtKB-SubCell"/>
</dbReference>
<dbReference type="SUPFAM" id="SSF49464">
    <property type="entry name" value="Carboxypeptidase regulatory domain-like"/>
    <property type="match status" value="1"/>
</dbReference>
<reference evidence="13 14" key="1">
    <citation type="submission" date="2013-04" db="EMBL/GenBank/DDBJ databases">
        <title>The Genome Sequence of Parabacteroides gordonii DSM 23371.</title>
        <authorList>
            <consortium name="The Broad Institute Genomics Platform"/>
            <person name="Earl A."/>
            <person name="Ward D."/>
            <person name="Feldgarden M."/>
            <person name="Gevers D."/>
            <person name="Martens E."/>
            <person name="Sakamoto M."/>
            <person name="Benno Y."/>
            <person name="Suzuki N."/>
            <person name="Matsunaga N."/>
            <person name="Koshihara K."/>
            <person name="Seki M."/>
            <person name="Komiya H."/>
            <person name="Walker B."/>
            <person name="Young S."/>
            <person name="Zeng Q."/>
            <person name="Gargeya S."/>
            <person name="Fitzgerald M."/>
            <person name="Haas B."/>
            <person name="Abouelleil A."/>
            <person name="Allen A.W."/>
            <person name="Alvarado L."/>
            <person name="Arachchi H.M."/>
            <person name="Berlin A.M."/>
            <person name="Chapman S.B."/>
            <person name="Gainer-Dewar J."/>
            <person name="Goldberg J."/>
            <person name="Griggs A."/>
            <person name="Gujja S."/>
            <person name="Hansen M."/>
            <person name="Howarth C."/>
            <person name="Imamovic A."/>
            <person name="Ireland A."/>
            <person name="Larimer J."/>
            <person name="McCowan C."/>
            <person name="Murphy C."/>
            <person name="Pearson M."/>
            <person name="Poon T.W."/>
            <person name="Priest M."/>
            <person name="Roberts A."/>
            <person name="Saif S."/>
            <person name="Shea T."/>
            <person name="Sisk P."/>
            <person name="Sykes S."/>
            <person name="Wortman J."/>
            <person name="Nusbaum C."/>
            <person name="Birren B."/>
        </authorList>
    </citation>
    <scope>NUCLEOTIDE SEQUENCE [LARGE SCALE GENOMIC DNA]</scope>
    <source>
        <strain evidence="13 14">MS-1</strain>
    </source>
</reference>
<feature type="signal peptide" evidence="10">
    <location>
        <begin position="1"/>
        <end position="25"/>
    </location>
</feature>
<dbReference type="HOGENOM" id="CLU_004317_0_1_10"/>
<feature type="domain" description="TonB-dependent receptor plug" evidence="12">
    <location>
        <begin position="131"/>
        <end position="238"/>
    </location>
</feature>
<organism evidence="13 14">
    <name type="scientific">Parabacteroides gordonii MS-1 = DSM 23371</name>
    <dbReference type="NCBI Taxonomy" id="1203610"/>
    <lineage>
        <taxon>Bacteria</taxon>
        <taxon>Pseudomonadati</taxon>
        <taxon>Bacteroidota</taxon>
        <taxon>Bacteroidia</taxon>
        <taxon>Bacteroidales</taxon>
        <taxon>Tannerellaceae</taxon>
        <taxon>Parabacteroides</taxon>
    </lineage>
</organism>
<comment type="subcellular location">
    <subcellularLocation>
        <location evidence="1 8">Cell outer membrane</location>
        <topology evidence="1 8">Multi-pass membrane protein</topology>
    </subcellularLocation>
</comment>
<name>A0A0F5JN63_9BACT</name>
<evidence type="ECO:0000256" key="3">
    <source>
        <dbReference type="ARBA" id="ARBA00022452"/>
    </source>
</evidence>
<dbReference type="InterPro" id="IPR037066">
    <property type="entry name" value="Plug_dom_sf"/>
</dbReference>
<dbReference type="NCBIfam" id="TIGR04056">
    <property type="entry name" value="OMP_RagA_SusC"/>
    <property type="match status" value="1"/>
</dbReference>
<keyword evidence="6 8" id="KW-0472">Membrane</keyword>
<dbReference type="InterPro" id="IPR023996">
    <property type="entry name" value="TonB-dep_OMP_SusC/RagA"/>
</dbReference>
<keyword evidence="10" id="KW-0732">Signal</keyword>
<dbReference type="Proteomes" id="UP000033035">
    <property type="component" value="Unassembled WGS sequence"/>
</dbReference>
<evidence type="ECO:0000256" key="9">
    <source>
        <dbReference type="RuleBase" id="RU003357"/>
    </source>
</evidence>
<dbReference type="InterPro" id="IPR039426">
    <property type="entry name" value="TonB-dep_rcpt-like"/>
</dbReference>
<evidence type="ECO:0000256" key="6">
    <source>
        <dbReference type="ARBA" id="ARBA00023136"/>
    </source>
</evidence>
<dbReference type="InterPro" id="IPR012910">
    <property type="entry name" value="Plug_dom"/>
</dbReference>
<evidence type="ECO:0000256" key="2">
    <source>
        <dbReference type="ARBA" id="ARBA00022448"/>
    </source>
</evidence>
<dbReference type="EMBL" id="AQHW01000005">
    <property type="protein sequence ID" value="KKB59251.1"/>
    <property type="molecule type" value="Genomic_DNA"/>
</dbReference>
<dbReference type="InterPro" id="IPR000531">
    <property type="entry name" value="Beta-barrel_TonB"/>
</dbReference>
<dbReference type="Pfam" id="PF00593">
    <property type="entry name" value="TonB_dep_Rec_b-barrel"/>
    <property type="match status" value="1"/>
</dbReference>
<feature type="domain" description="TonB-dependent receptor-like beta-barrel" evidence="11">
    <location>
        <begin position="406"/>
        <end position="758"/>
    </location>
</feature>
<comment type="caution">
    <text evidence="13">The sequence shown here is derived from an EMBL/GenBank/DDBJ whole genome shotgun (WGS) entry which is preliminary data.</text>
</comment>
<evidence type="ECO:0000256" key="10">
    <source>
        <dbReference type="SAM" id="SignalP"/>
    </source>
</evidence>
<dbReference type="RefSeq" id="WP_044191737.1">
    <property type="nucleotide sequence ID" value="NZ_AUAE01000011.1"/>
</dbReference>
<evidence type="ECO:0000313" key="14">
    <source>
        <dbReference type="Proteomes" id="UP000033035"/>
    </source>
</evidence>
<dbReference type="Gene3D" id="2.40.170.20">
    <property type="entry name" value="TonB-dependent receptor, beta-barrel domain"/>
    <property type="match status" value="1"/>
</dbReference>
<dbReference type="Gene3D" id="2.170.130.10">
    <property type="entry name" value="TonB-dependent receptor, plug domain"/>
    <property type="match status" value="1"/>
</dbReference>
<dbReference type="Pfam" id="PF13715">
    <property type="entry name" value="CarbopepD_reg_2"/>
    <property type="match status" value="1"/>
</dbReference>
<dbReference type="InterPro" id="IPR036942">
    <property type="entry name" value="Beta-barrel_TonB_sf"/>
</dbReference>
<dbReference type="AlphaFoldDB" id="A0A0F5JN63"/>
<evidence type="ECO:0000256" key="8">
    <source>
        <dbReference type="PROSITE-ProRule" id="PRU01360"/>
    </source>
</evidence>
<keyword evidence="2 8" id="KW-0813">Transport</keyword>
<gene>
    <name evidence="13" type="ORF">HMPREF1536_00791</name>
</gene>
<dbReference type="NCBIfam" id="TIGR04057">
    <property type="entry name" value="SusC_RagA_signa"/>
    <property type="match status" value="1"/>
</dbReference>
<feature type="chain" id="PRO_5002489783" evidence="10">
    <location>
        <begin position="26"/>
        <end position="1010"/>
    </location>
</feature>
<keyword evidence="5 9" id="KW-0798">TonB box</keyword>
<dbReference type="PATRIC" id="fig|1203610.3.peg.813"/>
<evidence type="ECO:0000256" key="5">
    <source>
        <dbReference type="ARBA" id="ARBA00023077"/>
    </source>
</evidence>
<evidence type="ECO:0000256" key="4">
    <source>
        <dbReference type="ARBA" id="ARBA00022692"/>
    </source>
</evidence>
<evidence type="ECO:0000259" key="12">
    <source>
        <dbReference type="Pfam" id="PF07715"/>
    </source>
</evidence>
<evidence type="ECO:0000259" key="11">
    <source>
        <dbReference type="Pfam" id="PF00593"/>
    </source>
</evidence>
<sequence>MRKKLNLVSFILLVGTLASPGTTFAGTTPAEPNTSISQQTRRVTCVVEDALGPVTGASVIVKGTTTGNVSDTDGKVVLEGLKRGDIIQVSFVGYITQEIPYTGQANIKIDLKEDSKALEEVVIVGYGVQRKESLTGALQTLKEEKLTDITTPSVENMLNGKVSGVYVAPGSGQPGSSGAVVVRGKATLSGSTAPLWVIDGVIVGDGAGLLNPSDIETMTILKDAASTAIYGSEGANGVILITTKAAKSGKIQINASAKLGISTLNNGKLEMMNGAELYDYYASFNNPEMVAFPRWNSELRNSNFDWWDLATQSGFTQDYNISLAGGNDQLNSFFSIGYYDEEGAVKGYDYSRYTIRYRTNYKPFKWLTVKPSLSGAMRTVEDAQYSVTAMYSMLPWDSPYNEKGELVPDRYQGWVNSQQTNYLNDLSYGNHTDYKTYEFLGNLDFDIKFTDWLTFRSVNSYQYTNYYYHSYSDPRSNGASGVNGRIEEYQSNTTRRYTNQLLNFNKMFGKHSVDAVLAYEFKDYQGKATKAIGTGFAPSFEFLDVTALPEKVGGSLTESAVQSYFFRGNYAYDNRYVAELSLRRDGASNFGTDARYGNFYSVSAGWNIHRENWFKVNWIDALKLRASYGIMGNRPGEYYPQYALYSISANYDGIPATLISQVGNPNLTWEETGTFGIGVDANLFDNRLRIVFDYYNKYTSDVLYKTPLSGLTGVTSRWQNVGEISNKGIELTIGGDIIRTKDWNWSLEANLGHNKNTVEKLYGDDPDMEIIVGGGIGIAGEADKILKVGYSSDAFYMKEWAGVNSETGAPQWYTTAEDGSRVITEQYAEADQVICKPSTPKLFGGFNTSLSWKNIDLSAVFGFSIGGKIYNYSRQEYDADGTYTDRNQMKLKDGWSRWEKPGDIATHPVASYNNQSKANSASTRYLEDSDFLKLRSLTIGYNLSLPKYYIQNMRIFFAGENLFTVTGYSGVDPEIPAKTNDDGTISAIGSAGPSVYPSTRKFMFGLNLTF</sequence>
<comment type="similarity">
    <text evidence="8 9">Belongs to the TonB-dependent receptor family.</text>
</comment>
<protein>
    <submittedName>
        <fullName evidence="13">SusC/RagA family TonB-linked outer membrane protein</fullName>
    </submittedName>
</protein>
<accession>A0A0F5JN63</accession>
<keyword evidence="7 8" id="KW-0998">Cell outer membrane</keyword>
<keyword evidence="3 8" id="KW-1134">Transmembrane beta strand</keyword>
<evidence type="ECO:0000256" key="7">
    <source>
        <dbReference type="ARBA" id="ARBA00023237"/>
    </source>
</evidence>
<evidence type="ECO:0000256" key="1">
    <source>
        <dbReference type="ARBA" id="ARBA00004571"/>
    </source>
</evidence>
<dbReference type="InterPro" id="IPR008969">
    <property type="entry name" value="CarboxyPept-like_regulatory"/>
</dbReference>
<dbReference type="SUPFAM" id="SSF56935">
    <property type="entry name" value="Porins"/>
    <property type="match status" value="1"/>
</dbReference>
<dbReference type="PROSITE" id="PS52016">
    <property type="entry name" value="TONB_DEPENDENT_REC_3"/>
    <property type="match status" value="1"/>
</dbReference>